<feature type="region of interest" description="Disordered" evidence="1">
    <location>
        <begin position="27"/>
        <end position="68"/>
    </location>
</feature>
<organism evidence="2 3">
    <name type="scientific">Cryptomeria japonica</name>
    <name type="common">Japanese cedar</name>
    <name type="synonym">Cupressus japonica</name>
    <dbReference type="NCBI Taxonomy" id="3369"/>
    <lineage>
        <taxon>Eukaryota</taxon>
        <taxon>Viridiplantae</taxon>
        <taxon>Streptophyta</taxon>
        <taxon>Embryophyta</taxon>
        <taxon>Tracheophyta</taxon>
        <taxon>Spermatophyta</taxon>
        <taxon>Pinopsida</taxon>
        <taxon>Pinidae</taxon>
        <taxon>Conifers II</taxon>
        <taxon>Cupressales</taxon>
        <taxon>Cupressaceae</taxon>
        <taxon>Cryptomeria</taxon>
    </lineage>
</organism>
<keyword evidence="3" id="KW-1185">Reference proteome</keyword>
<proteinExistence type="predicted"/>
<evidence type="ECO:0000313" key="3">
    <source>
        <dbReference type="Proteomes" id="UP001234787"/>
    </source>
</evidence>
<reference evidence="2" key="1">
    <citation type="submission" date="2022-12" db="EMBL/GenBank/DDBJ databases">
        <title>Chromosome-Level Genome Assembly of Japanese Cedar (Cryptomeriajaponica D. Don).</title>
        <authorList>
            <person name="Fujino T."/>
            <person name="Yamaguchi K."/>
            <person name="Yokoyama T."/>
            <person name="Hamanaka T."/>
            <person name="Harazono Y."/>
            <person name="Kamada H."/>
            <person name="Kobayashi W."/>
            <person name="Ujino-Ihara T."/>
            <person name="Uchiyama K."/>
            <person name="Matsumoto A."/>
            <person name="Izuno A."/>
            <person name="Tsumura Y."/>
            <person name="Toyoda A."/>
            <person name="Shigenobu S."/>
            <person name="Moriguchi Y."/>
            <person name="Ueno S."/>
            <person name="Kasahara M."/>
        </authorList>
    </citation>
    <scope>NUCLEOTIDE SEQUENCE</scope>
</reference>
<dbReference type="Proteomes" id="UP001234787">
    <property type="component" value="Unassembled WGS sequence"/>
</dbReference>
<name>A0AAD3RPU8_CRYJA</name>
<comment type="caution">
    <text evidence="2">The sequence shown here is derived from an EMBL/GenBank/DDBJ whole genome shotgun (WGS) entry which is preliminary data.</text>
</comment>
<accession>A0AAD3RPU8</accession>
<sequence length="68" mass="7118">MASMMMKSSALLNCGATQRSLRVKCNAEADSESKKASPRNDIFPASTSTQSAQIPTRSSAAPAPFPDA</sequence>
<gene>
    <name evidence="2" type="ORF">SUGI_1492980</name>
</gene>
<dbReference type="EMBL" id="BSEH01000699">
    <property type="protein sequence ID" value="GLJ59107.1"/>
    <property type="molecule type" value="Genomic_DNA"/>
</dbReference>
<dbReference type="AlphaFoldDB" id="A0AAD3RPU8"/>
<feature type="compositionally biased region" description="Polar residues" evidence="1">
    <location>
        <begin position="45"/>
        <end position="59"/>
    </location>
</feature>
<evidence type="ECO:0000313" key="2">
    <source>
        <dbReference type="EMBL" id="GLJ59107.1"/>
    </source>
</evidence>
<protein>
    <submittedName>
        <fullName evidence="2">Uncharacterized protein</fullName>
    </submittedName>
</protein>
<evidence type="ECO:0000256" key="1">
    <source>
        <dbReference type="SAM" id="MobiDB-lite"/>
    </source>
</evidence>